<evidence type="ECO:0000256" key="1">
    <source>
        <dbReference type="ARBA" id="ARBA00022441"/>
    </source>
</evidence>
<dbReference type="InterPro" id="IPR000210">
    <property type="entry name" value="BTB/POZ_dom"/>
</dbReference>
<sequence length="763" mass="86038">MSSLSLLDVAVEERKEELGEKAVTFVFKKEDHAKILLDNLRDMQARNEGILTDVNLISRRKDCEEKFHSVLLAASSPNVKDLLMARSVKDSARAILLDGLTKETLRCLRKFIYKCEFTIDEDTLQDLHNFAVQFEIDALAAKCEELQDHQGRIKVVPDDHGDVLLELLNMFFEKELTTTTIEDYQGKIQLAVHGPLVAAASPALQDIILQGCASQRRHPIRLGIHANVLRDFIGYLYSAKVTLQRKNAVGLLRAACTYQIPALSQVCCEWLIAKLDTYDVVGILCLVRELDSEHTADLERRTKKIIITNFSSLSAEHGINTLGHEDLMEIIQDEDLEIEDEEHVLHVVMKWLEFDEKNRLPHLSRLLACVRLEQTSLDFLDTIQQDPRIGRSPECLEVIEEARHRLADQGHSMSHSSSHDDEGFQGSEESYDGDSWHEDPREELEGLPTASYSGEDFEDSNLRESDHIDDCYSCYTGDSYNSSPREDEHDDSYLRDRYLRDSYVHDKSPPRSHLRDSSPPDSYSHGYSQRGHISSNPSDDEEASCLSGPKRKDGQPDMRFKVNRRIFCKSGNNKDDSLDLRLREHRREFPGPVKKNGEPDMRYKVNKELVGALRKTSALISTNVPAKVHPVKKDGTPDMRYRNNRTALCGSSYVSSSACSVVTGTLSGGTKSSLGPSLAKVYTAGPLKKNGAPDMRYAVNKQRFGNLPAATSSSRGPLKKDGTPDMRYAANRQSHHPPQSRFQAQGPLKKDGTPDMRYKANRR</sequence>
<dbReference type="Pfam" id="PF00651">
    <property type="entry name" value="BTB"/>
    <property type="match status" value="2"/>
</dbReference>
<accession>A0A3M6UKA2</accession>
<dbReference type="SUPFAM" id="SSF54695">
    <property type="entry name" value="POZ domain"/>
    <property type="match status" value="2"/>
</dbReference>
<feature type="compositionally biased region" description="Polar residues" evidence="3">
    <location>
        <begin position="519"/>
        <end position="537"/>
    </location>
</feature>
<feature type="compositionally biased region" description="Basic and acidic residues" evidence="3">
    <location>
        <begin position="502"/>
        <end position="518"/>
    </location>
</feature>
<keyword evidence="1" id="KW-0880">Kelch repeat</keyword>
<dbReference type="InterPro" id="IPR011705">
    <property type="entry name" value="BACK"/>
</dbReference>
<dbReference type="PANTHER" id="PTHR45632">
    <property type="entry name" value="LD33804P"/>
    <property type="match status" value="1"/>
</dbReference>
<comment type="caution">
    <text evidence="5">The sequence shown here is derived from an EMBL/GenBank/DDBJ whole genome shotgun (WGS) entry which is preliminary data.</text>
</comment>
<dbReference type="PANTHER" id="PTHR45632:SF3">
    <property type="entry name" value="KELCH-LIKE PROTEIN 32"/>
    <property type="match status" value="1"/>
</dbReference>
<dbReference type="InterPro" id="IPR011333">
    <property type="entry name" value="SKP1/BTB/POZ_sf"/>
</dbReference>
<proteinExistence type="predicted"/>
<dbReference type="Proteomes" id="UP000275408">
    <property type="component" value="Unassembled WGS sequence"/>
</dbReference>
<evidence type="ECO:0000313" key="6">
    <source>
        <dbReference type="Proteomes" id="UP000275408"/>
    </source>
</evidence>
<keyword evidence="2" id="KW-0677">Repeat</keyword>
<reference evidence="5 6" key="1">
    <citation type="journal article" date="2018" name="Sci. Rep.">
        <title>Comparative analysis of the Pocillopora damicornis genome highlights role of immune system in coral evolution.</title>
        <authorList>
            <person name="Cunning R."/>
            <person name="Bay R.A."/>
            <person name="Gillette P."/>
            <person name="Baker A.C."/>
            <person name="Traylor-Knowles N."/>
        </authorList>
    </citation>
    <scope>NUCLEOTIDE SEQUENCE [LARGE SCALE GENOMIC DNA]</scope>
    <source>
        <strain evidence="5">RSMAS</strain>
        <tissue evidence="5">Whole animal</tissue>
    </source>
</reference>
<dbReference type="Gene3D" id="1.25.40.420">
    <property type="match status" value="1"/>
</dbReference>
<evidence type="ECO:0000256" key="2">
    <source>
        <dbReference type="ARBA" id="ARBA00022737"/>
    </source>
</evidence>
<organism evidence="5 6">
    <name type="scientific">Pocillopora damicornis</name>
    <name type="common">Cauliflower coral</name>
    <name type="synonym">Millepora damicornis</name>
    <dbReference type="NCBI Taxonomy" id="46731"/>
    <lineage>
        <taxon>Eukaryota</taxon>
        <taxon>Metazoa</taxon>
        <taxon>Cnidaria</taxon>
        <taxon>Anthozoa</taxon>
        <taxon>Hexacorallia</taxon>
        <taxon>Scleractinia</taxon>
        <taxon>Astrocoeniina</taxon>
        <taxon>Pocilloporidae</taxon>
        <taxon>Pocillopora</taxon>
    </lineage>
</organism>
<dbReference type="PROSITE" id="PS50097">
    <property type="entry name" value="BTB"/>
    <property type="match status" value="1"/>
</dbReference>
<feature type="region of interest" description="Disordered" evidence="3">
    <location>
        <begin position="407"/>
        <end position="441"/>
    </location>
</feature>
<evidence type="ECO:0000256" key="3">
    <source>
        <dbReference type="SAM" id="MobiDB-lite"/>
    </source>
</evidence>
<dbReference type="CDD" id="cd18186">
    <property type="entry name" value="BTB_POZ_ZBTB_KLHL-like"/>
    <property type="match status" value="1"/>
</dbReference>
<keyword evidence="6" id="KW-1185">Reference proteome</keyword>
<name>A0A3M6UKA2_POCDA</name>
<feature type="domain" description="BTB" evidence="4">
    <location>
        <begin position="52"/>
        <end position="121"/>
    </location>
</feature>
<dbReference type="OrthoDB" id="5971103at2759"/>
<dbReference type="EMBL" id="RCHS01001361">
    <property type="protein sequence ID" value="RMX53954.1"/>
    <property type="molecule type" value="Genomic_DNA"/>
</dbReference>
<dbReference type="SMART" id="SM00875">
    <property type="entry name" value="BACK"/>
    <property type="match status" value="1"/>
</dbReference>
<gene>
    <name evidence="5" type="ORF">pdam_00010731</name>
</gene>
<dbReference type="Gene3D" id="3.30.710.10">
    <property type="entry name" value="Potassium Channel Kv1.1, Chain A"/>
    <property type="match status" value="2"/>
</dbReference>
<dbReference type="Pfam" id="PF07707">
    <property type="entry name" value="BACK"/>
    <property type="match status" value="1"/>
</dbReference>
<feature type="region of interest" description="Disordered" evidence="3">
    <location>
        <begin position="704"/>
        <end position="763"/>
    </location>
</feature>
<evidence type="ECO:0000313" key="5">
    <source>
        <dbReference type="EMBL" id="RMX53954.1"/>
    </source>
</evidence>
<dbReference type="SMART" id="SM00225">
    <property type="entry name" value="BTB"/>
    <property type="match status" value="2"/>
</dbReference>
<protein>
    <recommendedName>
        <fullName evidence="4">BTB domain-containing protein</fullName>
    </recommendedName>
</protein>
<evidence type="ECO:0000259" key="4">
    <source>
        <dbReference type="PROSITE" id="PS50097"/>
    </source>
</evidence>
<feature type="compositionally biased region" description="Basic and acidic residues" evidence="3">
    <location>
        <begin position="748"/>
        <end position="763"/>
    </location>
</feature>
<dbReference type="STRING" id="46731.A0A3M6UKA2"/>
<feature type="region of interest" description="Disordered" evidence="3">
    <location>
        <begin position="502"/>
        <end position="558"/>
    </location>
</feature>
<dbReference type="AlphaFoldDB" id="A0A3M6UKA2"/>